<reference evidence="2" key="4">
    <citation type="journal article" date="2015" name="G3 (Bethesda)">
        <title>Genome sequences of three phytopathogenic species of the Magnaporthaceae family of fungi.</title>
        <authorList>
            <person name="Okagaki L.H."/>
            <person name="Nunes C.C."/>
            <person name="Sailsbery J."/>
            <person name="Clay B."/>
            <person name="Brown D."/>
            <person name="John T."/>
            <person name="Oh Y."/>
            <person name="Young N."/>
            <person name="Fitzgerald M."/>
            <person name="Haas B.J."/>
            <person name="Zeng Q."/>
            <person name="Young S."/>
            <person name="Adiconis X."/>
            <person name="Fan L."/>
            <person name="Levin J.Z."/>
            <person name="Mitchell T.K."/>
            <person name="Okubara P.A."/>
            <person name="Farman M.L."/>
            <person name="Kohn L.M."/>
            <person name="Birren B."/>
            <person name="Ma L.-J."/>
            <person name="Dean R.A."/>
        </authorList>
    </citation>
    <scope>NUCLEOTIDE SEQUENCE</scope>
    <source>
        <strain evidence="2">R3-111a-1</strain>
    </source>
</reference>
<reference evidence="1" key="3">
    <citation type="submission" date="2010-09" db="EMBL/GenBank/DDBJ databases">
        <title>Annotation of Gaeumannomyces graminis var. tritici R3-111a-1.</title>
        <authorList>
            <consortium name="The Broad Institute Genome Sequencing Platform"/>
            <person name="Ma L.-J."/>
            <person name="Dead R."/>
            <person name="Young S.K."/>
            <person name="Zeng Q."/>
            <person name="Gargeya S."/>
            <person name="Fitzgerald M."/>
            <person name="Haas B."/>
            <person name="Abouelleil A."/>
            <person name="Alvarado L."/>
            <person name="Arachchi H.M."/>
            <person name="Berlin A."/>
            <person name="Brown A."/>
            <person name="Chapman S.B."/>
            <person name="Chen Z."/>
            <person name="Dunbar C."/>
            <person name="Freedman E."/>
            <person name="Gearin G."/>
            <person name="Gellesch M."/>
            <person name="Goldberg J."/>
            <person name="Griggs A."/>
            <person name="Gujja S."/>
            <person name="Heiman D."/>
            <person name="Howarth C."/>
            <person name="Larson L."/>
            <person name="Lui A."/>
            <person name="MacDonald P.J.P."/>
            <person name="Mehta T."/>
            <person name="Montmayeur A."/>
            <person name="Murphy C."/>
            <person name="Neiman D."/>
            <person name="Pearson M."/>
            <person name="Priest M."/>
            <person name="Roberts A."/>
            <person name="Saif S."/>
            <person name="Shea T."/>
            <person name="Shenoy N."/>
            <person name="Sisk P."/>
            <person name="Stolte C."/>
            <person name="Sykes S."/>
            <person name="Yandava C."/>
            <person name="Wortman J."/>
            <person name="Nusbaum C."/>
            <person name="Birren B."/>
        </authorList>
    </citation>
    <scope>NUCLEOTIDE SEQUENCE</scope>
    <source>
        <strain evidence="1">R3-111a-1</strain>
    </source>
</reference>
<dbReference type="AlphaFoldDB" id="J3PF87"/>
<reference evidence="1" key="2">
    <citation type="submission" date="2010-07" db="EMBL/GenBank/DDBJ databases">
        <authorList>
            <consortium name="The Broad Institute Genome Sequencing Platform"/>
            <consortium name="Broad Institute Genome Sequencing Center for Infectious Disease"/>
            <person name="Ma L.-J."/>
            <person name="Dead R."/>
            <person name="Young S."/>
            <person name="Zeng Q."/>
            <person name="Koehrsen M."/>
            <person name="Alvarado L."/>
            <person name="Berlin A."/>
            <person name="Chapman S.B."/>
            <person name="Chen Z."/>
            <person name="Freedman E."/>
            <person name="Gellesch M."/>
            <person name="Goldberg J."/>
            <person name="Griggs A."/>
            <person name="Gujja S."/>
            <person name="Heilman E.R."/>
            <person name="Heiman D."/>
            <person name="Hepburn T."/>
            <person name="Howarth C."/>
            <person name="Jen D."/>
            <person name="Larson L."/>
            <person name="Mehta T."/>
            <person name="Neiman D."/>
            <person name="Pearson M."/>
            <person name="Roberts A."/>
            <person name="Saif S."/>
            <person name="Shea T."/>
            <person name="Shenoy N."/>
            <person name="Sisk P."/>
            <person name="Stolte C."/>
            <person name="Sykes S."/>
            <person name="Walk T."/>
            <person name="White J."/>
            <person name="Yandava C."/>
            <person name="Haas B."/>
            <person name="Nusbaum C."/>
            <person name="Birren B."/>
        </authorList>
    </citation>
    <scope>NUCLEOTIDE SEQUENCE</scope>
    <source>
        <strain evidence="1">R3-111a-1</strain>
    </source>
</reference>
<keyword evidence="3" id="KW-1185">Reference proteome</keyword>
<accession>J3PF87</accession>
<proteinExistence type="predicted"/>
<evidence type="ECO:0000313" key="2">
    <source>
        <dbReference type="EnsemblFungi" id="EJT69989"/>
    </source>
</evidence>
<gene>
    <name evidence="2" type="primary">20352624</name>
    <name evidence="1" type="ORF">GGTG_12166</name>
</gene>
<dbReference type="EnsemblFungi" id="EJT69989">
    <property type="protein sequence ID" value="EJT69989"/>
    <property type="gene ID" value="GGTG_12166"/>
</dbReference>
<organism evidence="1">
    <name type="scientific">Gaeumannomyces tritici (strain R3-111a-1)</name>
    <name type="common">Wheat and barley take-all root rot fungus</name>
    <name type="synonym">Gaeumannomyces graminis var. tritici</name>
    <dbReference type="NCBI Taxonomy" id="644352"/>
    <lineage>
        <taxon>Eukaryota</taxon>
        <taxon>Fungi</taxon>
        <taxon>Dikarya</taxon>
        <taxon>Ascomycota</taxon>
        <taxon>Pezizomycotina</taxon>
        <taxon>Sordariomycetes</taxon>
        <taxon>Sordariomycetidae</taxon>
        <taxon>Magnaporthales</taxon>
        <taxon>Magnaporthaceae</taxon>
        <taxon>Gaeumannomyces</taxon>
    </lineage>
</organism>
<protein>
    <submittedName>
        <fullName evidence="1 2">Uncharacterized protein</fullName>
    </submittedName>
</protein>
<dbReference type="RefSeq" id="XP_009228323.1">
    <property type="nucleotide sequence ID" value="XM_009230059.1"/>
</dbReference>
<sequence>MRGGRCVIGCQVFGWKHAGFARQELHRSAVRIRIASVQVVSKEGHSLKWLLAGHAERYAGSVPLSSCHRSKCCCRYTGQSSSVSSSVANARFVTSQWFSMNPGNLHHGVSSLPSGVPYSGNSTGDVIFA</sequence>
<name>J3PF87_GAET3</name>
<evidence type="ECO:0000313" key="3">
    <source>
        <dbReference type="Proteomes" id="UP000006039"/>
    </source>
</evidence>
<dbReference type="GeneID" id="20352624"/>
<evidence type="ECO:0000313" key="1">
    <source>
        <dbReference type="EMBL" id="EJT69989.1"/>
    </source>
</evidence>
<dbReference type="VEuPathDB" id="FungiDB:GGTG_12166"/>
<dbReference type="Proteomes" id="UP000006039">
    <property type="component" value="Unassembled WGS sequence"/>
</dbReference>
<reference evidence="2" key="5">
    <citation type="submission" date="2018-04" db="UniProtKB">
        <authorList>
            <consortium name="EnsemblFungi"/>
        </authorList>
    </citation>
    <scope>IDENTIFICATION</scope>
    <source>
        <strain evidence="2">R3-111a-1</strain>
    </source>
</reference>
<dbReference type="EMBL" id="GL385402">
    <property type="protein sequence ID" value="EJT69989.1"/>
    <property type="molecule type" value="Genomic_DNA"/>
</dbReference>
<dbReference type="HOGENOM" id="CLU_133935_0_0_1"/>
<reference evidence="3" key="1">
    <citation type="submission" date="2010-07" db="EMBL/GenBank/DDBJ databases">
        <title>The genome sequence of Gaeumannomyces graminis var. tritici strain R3-111a-1.</title>
        <authorList>
            <consortium name="The Broad Institute Genome Sequencing Platform"/>
            <person name="Ma L.-J."/>
            <person name="Dead R."/>
            <person name="Young S."/>
            <person name="Zeng Q."/>
            <person name="Koehrsen M."/>
            <person name="Alvarado L."/>
            <person name="Berlin A."/>
            <person name="Chapman S.B."/>
            <person name="Chen Z."/>
            <person name="Freedman E."/>
            <person name="Gellesch M."/>
            <person name="Goldberg J."/>
            <person name="Griggs A."/>
            <person name="Gujja S."/>
            <person name="Heilman E.R."/>
            <person name="Heiman D."/>
            <person name="Hepburn T."/>
            <person name="Howarth C."/>
            <person name="Jen D."/>
            <person name="Larson L."/>
            <person name="Mehta T."/>
            <person name="Neiman D."/>
            <person name="Pearson M."/>
            <person name="Roberts A."/>
            <person name="Saif S."/>
            <person name="Shea T."/>
            <person name="Shenoy N."/>
            <person name="Sisk P."/>
            <person name="Stolte C."/>
            <person name="Sykes S."/>
            <person name="Walk T."/>
            <person name="White J."/>
            <person name="Yandava C."/>
            <person name="Haas B."/>
            <person name="Nusbaum C."/>
            <person name="Birren B."/>
        </authorList>
    </citation>
    <scope>NUCLEOTIDE SEQUENCE [LARGE SCALE GENOMIC DNA]</scope>
    <source>
        <strain evidence="3">R3-111a-1</strain>
    </source>
</reference>